<dbReference type="SUPFAM" id="SSF57850">
    <property type="entry name" value="RING/U-box"/>
    <property type="match status" value="1"/>
</dbReference>
<dbReference type="OrthoDB" id="8062037at2759"/>
<dbReference type="PANTHER" id="PTHR47530">
    <property type="entry name" value="E3 UBIQUITIN LIGASE BIG BROTHER-RELATED"/>
    <property type="match status" value="1"/>
</dbReference>
<evidence type="ECO:0000313" key="4">
    <source>
        <dbReference type="Proteomes" id="UP000232323"/>
    </source>
</evidence>
<sequence length="190" mass="21507">MDETFGRSRLSVSAMVNVKSVVDDDHTLAKLLQQQEMVFYNLSNRDMNANESCEESQVETDEALARRMQEQEDAFAGTQYADINDQLGEAPDLELLAYEELQALGDAVGIVPKALPPHIVTCIPIQRYEDVPHTPTNMDRCCICQADFELSEELMILPCSHFFHRNCLSQWFHSSKSCPYCSKEVCVNHA</sequence>
<protein>
    <recommendedName>
        <fullName evidence="2">RING-type domain-containing protein</fullName>
    </recommendedName>
</protein>
<keyword evidence="1" id="KW-0479">Metal-binding</keyword>
<keyword evidence="1" id="KW-0863">Zinc-finger</keyword>
<dbReference type="Pfam" id="PF13639">
    <property type="entry name" value="zf-RING_2"/>
    <property type="match status" value="1"/>
</dbReference>
<dbReference type="InterPro" id="IPR001841">
    <property type="entry name" value="Znf_RING"/>
</dbReference>
<feature type="domain" description="RING-type" evidence="2">
    <location>
        <begin position="141"/>
        <end position="182"/>
    </location>
</feature>
<comment type="caution">
    <text evidence="3">The sequence shown here is derived from an EMBL/GenBank/DDBJ whole genome shotgun (WGS) entry which is preliminary data.</text>
</comment>
<evidence type="ECO:0000256" key="1">
    <source>
        <dbReference type="PROSITE-ProRule" id="PRU00175"/>
    </source>
</evidence>
<reference evidence="3 4" key="1">
    <citation type="submission" date="2017-08" db="EMBL/GenBank/DDBJ databases">
        <title>Acidophilic green algal genome provides insights into adaptation to an acidic environment.</title>
        <authorList>
            <person name="Hirooka S."/>
            <person name="Hirose Y."/>
            <person name="Kanesaki Y."/>
            <person name="Higuchi S."/>
            <person name="Fujiwara T."/>
            <person name="Onuma R."/>
            <person name="Era A."/>
            <person name="Ohbayashi R."/>
            <person name="Uzuka A."/>
            <person name="Nozaki H."/>
            <person name="Yoshikawa H."/>
            <person name="Miyagishima S.Y."/>
        </authorList>
    </citation>
    <scope>NUCLEOTIDE SEQUENCE [LARGE SCALE GENOMIC DNA]</scope>
    <source>
        <strain evidence="3 4">NIES-2499</strain>
    </source>
</reference>
<dbReference type="SMART" id="SM00184">
    <property type="entry name" value="RING"/>
    <property type="match status" value="1"/>
</dbReference>
<dbReference type="InterPro" id="IPR013083">
    <property type="entry name" value="Znf_RING/FYVE/PHD"/>
</dbReference>
<dbReference type="GO" id="GO:0008270">
    <property type="term" value="F:zinc ion binding"/>
    <property type="evidence" value="ECO:0007669"/>
    <property type="project" value="UniProtKB-KW"/>
</dbReference>
<dbReference type="Gene3D" id="3.30.40.10">
    <property type="entry name" value="Zinc/RING finger domain, C3HC4 (zinc finger)"/>
    <property type="match status" value="1"/>
</dbReference>
<name>A0A250WPS7_9CHLO</name>
<dbReference type="InterPro" id="IPR043312">
    <property type="entry name" value="AtBBR-like"/>
</dbReference>
<dbReference type="PANTHER" id="PTHR47530:SF4">
    <property type="entry name" value="E3 UBIQUITIN LIGASE BIG BROTHER-RELATED"/>
    <property type="match status" value="1"/>
</dbReference>
<dbReference type="PROSITE" id="PS50089">
    <property type="entry name" value="ZF_RING_2"/>
    <property type="match status" value="1"/>
</dbReference>
<organism evidence="3 4">
    <name type="scientific">Chlamydomonas eustigma</name>
    <dbReference type="NCBI Taxonomy" id="1157962"/>
    <lineage>
        <taxon>Eukaryota</taxon>
        <taxon>Viridiplantae</taxon>
        <taxon>Chlorophyta</taxon>
        <taxon>core chlorophytes</taxon>
        <taxon>Chlorophyceae</taxon>
        <taxon>CS clade</taxon>
        <taxon>Chlamydomonadales</taxon>
        <taxon>Chlamydomonadaceae</taxon>
        <taxon>Chlamydomonas</taxon>
    </lineage>
</organism>
<evidence type="ECO:0000259" key="2">
    <source>
        <dbReference type="PROSITE" id="PS50089"/>
    </source>
</evidence>
<dbReference type="Proteomes" id="UP000232323">
    <property type="component" value="Unassembled WGS sequence"/>
</dbReference>
<evidence type="ECO:0000313" key="3">
    <source>
        <dbReference type="EMBL" id="GAX72823.1"/>
    </source>
</evidence>
<dbReference type="STRING" id="1157962.A0A250WPS7"/>
<dbReference type="AlphaFoldDB" id="A0A250WPS7"/>
<dbReference type="EMBL" id="BEGY01000001">
    <property type="protein sequence ID" value="GAX72823.1"/>
    <property type="molecule type" value="Genomic_DNA"/>
</dbReference>
<keyword evidence="4" id="KW-1185">Reference proteome</keyword>
<proteinExistence type="predicted"/>
<accession>A0A250WPS7</accession>
<keyword evidence="1" id="KW-0862">Zinc</keyword>
<gene>
    <name evidence="3" type="ORF">CEUSTIGMA_g278.t1</name>
</gene>